<name>R8BRV2_PHAM7</name>
<dbReference type="EMBL" id="KB932933">
    <property type="protein sequence ID" value="EOO02054.1"/>
    <property type="molecule type" value="Genomic_DNA"/>
</dbReference>
<evidence type="ECO:0000256" key="2">
    <source>
        <dbReference type="ARBA" id="ARBA00023315"/>
    </source>
</evidence>
<evidence type="ECO:0000313" key="5">
    <source>
        <dbReference type="EMBL" id="EOO02054.1"/>
    </source>
</evidence>
<keyword evidence="6" id="KW-1185">Reference proteome</keyword>
<dbReference type="CDD" id="cd03880">
    <property type="entry name" value="M28_QC_like"/>
    <property type="match status" value="1"/>
</dbReference>
<dbReference type="HOGENOM" id="CLU_045003_0_0_1"/>
<dbReference type="Proteomes" id="UP000014074">
    <property type="component" value="Unassembled WGS sequence"/>
</dbReference>
<sequence length="359" mass="40077">MTSIAAAYTPISDNFLRLVPDAGVDMDIHTGKLLAPLLIPRVPGTPGIRAAQDHFVNFFKNELPKWKIEWQNSTSKTPLSGDSEVPFSNLIFSREPPWTKTGQANMLTLVAHYDSKISPEGFIGAVDSAVPCAILMHVARSIDQYMTQMHDEMVELGELGGTPAMDMGVQILFLDGEEAFVKWTDTDSLYGARALAAHWETAPTMVQANFPNRLNQISMFVLLDLLGSAGPKVPSYFQSTHWAYQGMALLEERMRGFGLLETKPDHPFLPDSGKMSTQFGRAFVEDDHVPFLHRGVPTLHIIPSPFPMNVWHKIEDDGEHLDMPTVRDWAKIVTAFALEWLDMSEVEPNAGKVRREFQG</sequence>
<dbReference type="Pfam" id="PF04389">
    <property type="entry name" value="Peptidase_M28"/>
    <property type="match status" value="1"/>
</dbReference>
<keyword evidence="3" id="KW-0862">Zinc</keyword>
<dbReference type="GO" id="GO:0016603">
    <property type="term" value="F:glutaminyl-peptide cyclotransferase activity"/>
    <property type="evidence" value="ECO:0007669"/>
    <property type="project" value="InterPro"/>
</dbReference>
<protein>
    <recommendedName>
        <fullName evidence="3">Peptide hydrolase</fullName>
        <ecNumber evidence="3">3.4.-.-</ecNumber>
    </recommendedName>
</protein>
<proteinExistence type="inferred from homology"/>
<keyword evidence="3" id="KW-0378">Hydrolase</keyword>
<dbReference type="PANTHER" id="PTHR12283:SF2">
    <property type="entry name" value="PEPTIDE HYDROLASE"/>
    <property type="match status" value="1"/>
</dbReference>
<dbReference type="OrthoDB" id="3907302at2759"/>
<gene>
    <name evidence="5" type="ORF">UCRPA7_2371</name>
</gene>
<dbReference type="eggNOG" id="KOG3946">
    <property type="taxonomic scope" value="Eukaryota"/>
</dbReference>
<reference evidence="6" key="1">
    <citation type="journal article" date="2013" name="Genome Announc.">
        <title>Draft genome sequence of the ascomycete Phaeoacremonium aleophilum strain UCR-PA7, a causal agent of the esca disease complex in grapevines.</title>
        <authorList>
            <person name="Blanco-Ulate B."/>
            <person name="Rolshausen P."/>
            <person name="Cantu D."/>
        </authorList>
    </citation>
    <scope>NUCLEOTIDE SEQUENCE [LARGE SCALE GENOMIC DNA]</scope>
    <source>
        <strain evidence="6">UCR-PA7</strain>
    </source>
</reference>
<keyword evidence="2" id="KW-0012">Acyltransferase</keyword>
<dbReference type="RefSeq" id="XP_007913146.1">
    <property type="nucleotide sequence ID" value="XM_007914955.1"/>
</dbReference>
<dbReference type="InterPro" id="IPR007484">
    <property type="entry name" value="Peptidase_M28"/>
</dbReference>
<organism evidence="5 6">
    <name type="scientific">Phaeoacremonium minimum (strain UCR-PA7)</name>
    <name type="common">Esca disease fungus</name>
    <name type="synonym">Togninia minima</name>
    <dbReference type="NCBI Taxonomy" id="1286976"/>
    <lineage>
        <taxon>Eukaryota</taxon>
        <taxon>Fungi</taxon>
        <taxon>Dikarya</taxon>
        <taxon>Ascomycota</taxon>
        <taxon>Pezizomycotina</taxon>
        <taxon>Sordariomycetes</taxon>
        <taxon>Sordariomycetidae</taxon>
        <taxon>Togniniales</taxon>
        <taxon>Togniniaceae</taxon>
        <taxon>Phaeoacremonium</taxon>
    </lineage>
</organism>
<dbReference type="GO" id="GO:0006508">
    <property type="term" value="P:proteolysis"/>
    <property type="evidence" value="ECO:0007669"/>
    <property type="project" value="UniProtKB-KW"/>
</dbReference>
<dbReference type="GO" id="GO:0008270">
    <property type="term" value="F:zinc ion binding"/>
    <property type="evidence" value="ECO:0007669"/>
    <property type="project" value="TreeGrafter"/>
</dbReference>
<dbReference type="EC" id="3.4.-.-" evidence="3"/>
<accession>R8BRV2</accession>
<dbReference type="PANTHER" id="PTHR12283">
    <property type="entry name" value="GLUTAMINYL-PEPTIDE CYCLOTRANSFERASE"/>
    <property type="match status" value="1"/>
</dbReference>
<dbReference type="SUPFAM" id="SSF53187">
    <property type="entry name" value="Zn-dependent exopeptidases"/>
    <property type="match status" value="1"/>
</dbReference>
<evidence type="ECO:0000313" key="6">
    <source>
        <dbReference type="Proteomes" id="UP000014074"/>
    </source>
</evidence>
<dbReference type="KEGG" id="tmn:UCRPA7_2371"/>
<feature type="domain" description="Peptidase M28" evidence="4">
    <location>
        <begin position="103"/>
        <end position="336"/>
    </location>
</feature>
<dbReference type="InterPro" id="IPR037457">
    <property type="entry name" value="M28_QC"/>
</dbReference>
<evidence type="ECO:0000259" key="4">
    <source>
        <dbReference type="Pfam" id="PF04389"/>
    </source>
</evidence>
<evidence type="ECO:0000256" key="3">
    <source>
        <dbReference type="RuleBase" id="RU361240"/>
    </source>
</evidence>
<dbReference type="AlphaFoldDB" id="R8BRV2"/>
<dbReference type="GO" id="GO:0008233">
    <property type="term" value="F:peptidase activity"/>
    <property type="evidence" value="ECO:0007669"/>
    <property type="project" value="UniProtKB-KW"/>
</dbReference>
<comment type="similarity">
    <text evidence="3">Belongs to the peptidase M28 family.</text>
</comment>
<evidence type="ECO:0000256" key="1">
    <source>
        <dbReference type="ARBA" id="ARBA00022679"/>
    </source>
</evidence>
<keyword evidence="3" id="KW-0479">Metal-binding</keyword>
<dbReference type="InterPro" id="IPR040234">
    <property type="entry name" value="QC/QCL"/>
</dbReference>
<keyword evidence="3" id="KW-0645">Protease</keyword>
<dbReference type="GeneID" id="19322613"/>
<keyword evidence="1 5" id="KW-0808">Transferase</keyword>
<dbReference type="Gene3D" id="3.40.630.10">
    <property type="entry name" value="Zn peptidases"/>
    <property type="match status" value="1"/>
</dbReference>